<feature type="region of interest" description="Disordered" evidence="1">
    <location>
        <begin position="53"/>
        <end position="87"/>
    </location>
</feature>
<reference evidence="2" key="1">
    <citation type="submission" date="2021-01" db="EMBL/GenBank/DDBJ databases">
        <authorList>
            <consortium name="Genoscope - CEA"/>
            <person name="William W."/>
        </authorList>
    </citation>
    <scope>NUCLEOTIDE SEQUENCE</scope>
</reference>
<protein>
    <submittedName>
        <fullName evidence="2">(rape) hypothetical protein</fullName>
    </submittedName>
</protein>
<gene>
    <name evidence="2" type="ORF">DARMORV10_A08P10350.1</name>
</gene>
<dbReference type="Proteomes" id="UP001295469">
    <property type="component" value="Chromosome A08"/>
</dbReference>
<organism evidence="2">
    <name type="scientific">Brassica napus</name>
    <name type="common">Rape</name>
    <dbReference type="NCBI Taxonomy" id="3708"/>
    <lineage>
        <taxon>Eukaryota</taxon>
        <taxon>Viridiplantae</taxon>
        <taxon>Streptophyta</taxon>
        <taxon>Embryophyta</taxon>
        <taxon>Tracheophyta</taxon>
        <taxon>Spermatophyta</taxon>
        <taxon>Magnoliopsida</taxon>
        <taxon>eudicotyledons</taxon>
        <taxon>Gunneridae</taxon>
        <taxon>Pentapetalae</taxon>
        <taxon>rosids</taxon>
        <taxon>malvids</taxon>
        <taxon>Brassicales</taxon>
        <taxon>Brassicaceae</taxon>
        <taxon>Brassiceae</taxon>
        <taxon>Brassica</taxon>
    </lineage>
</organism>
<dbReference type="AlphaFoldDB" id="A0A816ZWR3"/>
<feature type="region of interest" description="Disordered" evidence="1">
    <location>
        <begin position="1"/>
        <end position="31"/>
    </location>
</feature>
<evidence type="ECO:0000256" key="1">
    <source>
        <dbReference type="SAM" id="MobiDB-lite"/>
    </source>
</evidence>
<proteinExistence type="predicted"/>
<name>A0A816ZWR3_BRANA</name>
<sequence>MTRRRRVAERESGRGTGAGDDGRPFATDRYPSKRMICPMSGFNYLAAQLLPGNSLSTKTCNQPPPSEARTGGSDIHPSAVSKRLSPG</sequence>
<accession>A0A816ZWR3</accession>
<dbReference type="EMBL" id="HG994362">
    <property type="protein sequence ID" value="CAF2228680.1"/>
    <property type="molecule type" value="Genomic_DNA"/>
</dbReference>
<evidence type="ECO:0000313" key="2">
    <source>
        <dbReference type="EMBL" id="CAF2228680.1"/>
    </source>
</evidence>